<dbReference type="Proteomes" id="UP001209570">
    <property type="component" value="Unassembled WGS sequence"/>
</dbReference>
<protein>
    <recommendedName>
        <fullName evidence="2">G domain-containing protein</fullName>
    </recommendedName>
</protein>
<sequence length="240" mass="26567">MGIQEHWIFLGNPGAGKSTLINCLIGKQIFDSGISHGKGLTTYHQQVVVDGIAYMDTPGLADVRIQEQAAEQITLALKKSGKYKLFFLVRLQAGRIINEDLATMERVLDAIKVDNLRFSEFDSVVSMINGFRFKTSAFCLIPKIESLAEACRVVARLPDHVYKFVRHNAPAMVIPPQQVEKVDPAHWTVVIEAIRKQLEHEMKVRAALVQAFESLGNSSDESPVSPYDDVKSEQGAMAAA</sequence>
<evidence type="ECO:0000256" key="1">
    <source>
        <dbReference type="SAM" id="MobiDB-lite"/>
    </source>
</evidence>
<comment type="caution">
    <text evidence="3">The sequence shown here is derived from an EMBL/GenBank/DDBJ whole genome shotgun (WGS) entry which is preliminary data.</text>
</comment>
<dbReference type="InterPro" id="IPR006073">
    <property type="entry name" value="GTP-bd"/>
</dbReference>
<dbReference type="GO" id="GO:0005525">
    <property type="term" value="F:GTP binding"/>
    <property type="evidence" value="ECO:0007669"/>
    <property type="project" value="InterPro"/>
</dbReference>
<dbReference type="Gene3D" id="3.40.50.300">
    <property type="entry name" value="P-loop containing nucleotide triphosphate hydrolases"/>
    <property type="match status" value="1"/>
</dbReference>
<dbReference type="Pfam" id="PF01926">
    <property type="entry name" value="MMR_HSR1"/>
    <property type="match status" value="1"/>
</dbReference>
<feature type="domain" description="G" evidence="2">
    <location>
        <begin position="8"/>
        <end position="100"/>
    </location>
</feature>
<reference evidence="3" key="1">
    <citation type="submission" date="2021-12" db="EMBL/GenBank/DDBJ databases">
        <title>Prjna785345.</title>
        <authorList>
            <person name="Rujirawat T."/>
            <person name="Krajaejun T."/>
        </authorList>
    </citation>
    <scope>NUCLEOTIDE SEQUENCE</scope>
    <source>
        <strain evidence="3">Pi057C3</strain>
    </source>
</reference>
<dbReference type="AlphaFoldDB" id="A0AAD5LVM6"/>
<proteinExistence type="predicted"/>
<evidence type="ECO:0000313" key="3">
    <source>
        <dbReference type="EMBL" id="KAJ0395000.1"/>
    </source>
</evidence>
<feature type="region of interest" description="Disordered" evidence="1">
    <location>
        <begin position="216"/>
        <end position="240"/>
    </location>
</feature>
<dbReference type="EMBL" id="JAKCXM010000369">
    <property type="protein sequence ID" value="KAJ0395000.1"/>
    <property type="molecule type" value="Genomic_DNA"/>
</dbReference>
<organism evidence="3 4">
    <name type="scientific">Pythium insidiosum</name>
    <name type="common">Pythiosis disease agent</name>
    <dbReference type="NCBI Taxonomy" id="114742"/>
    <lineage>
        <taxon>Eukaryota</taxon>
        <taxon>Sar</taxon>
        <taxon>Stramenopiles</taxon>
        <taxon>Oomycota</taxon>
        <taxon>Peronosporomycetes</taxon>
        <taxon>Pythiales</taxon>
        <taxon>Pythiaceae</taxon>
        <taxon>Pythium</taxon>
    </lineage>
</organism>
<name>A0AAD5LVM6_PYTIN</name>
<gene>
    <name evidence="3" type="ORF">P43SY_002153</name>
</gene>
<evidence type="ECO:0000259" key="2">
    <source>
        <dbReference type="Pfam" id="PF01926"/>
    </source>
</evidence>
<dbReference type="SUPFAM" id="SSF52540">
    <property type="entry name" value="P-loop containing nucleoside triphosphate hydrolases"/>
    <property type="match status" value="1"/>
</dbReference>
<accession>A0AAD5LVM6</accession>
<dbReference type="InterPro" id="IPR027417">
    <property type="entry name" value="P-loop_NTPase"/>
</dbReference>
<keyword evidence="4" id="KW-1185">Reference proteome</keyword>
<evidence type="ECO:0000313" key="4">
    <source>
        <dbReference type="Proteomes" id="UP001209570"/>
    </source>
</evidence>